<protein>
    <submittedName>
        <fullName evidence="1">Uncharacterized protein</fullName>
    </submittedName>
</protein>
<dbReference type="Proteomes" id="UP000289482">
    <property type="component" value="Unassembled WGS sequence"/>
</dbReference>
<comment type="caution">
    <text evidence="1">The sequence shown here is derived from an EMBL/GenBank/DDBJ whole genome shotgun (WGS) entry which is preliminary data.</text>
</comment>
<dbReference type="EMBL" id="SDIF01000020">
    <property type="protein sequence ID" value="RXS68075.1"/>
    <property type="molecule type" value="Genomic_DNA"/>
</dbReference>
<organism evidence="1 2">
    <name type="scientific">Streptomyces sioyaensis</name>
    <dbReference type="NCBI Taxonomy" id="67364"/>
    <lineage>
        <taxon>Bacteria</taxon>
        <taxon>Bacillati</taxon>
        <taxon>Actinomycetota</taxon>
        <taxon>Actinomycetes</taxon>
        <taxon>Kitasatosporales</taxon>
        <taxon>Streptomycetaceae</taxon>
        <taxon>Streptomyces</taxon>
    </lineage>
</organism>
<evidence type="ECO:0000313" key="1">
    <source>
        <dbReference type="EMBL" id="RXS68075.1"/>
    </source>
</evidence>
<keyword evidence="2" id="KW-1185">Reference proteome</keyword>
<dbReference type="AlphaFoldDB" id="A0A4Q1QZP3"/>
<proteinExistence type="predicted"/>
<reference evidence="1 2" key="1">
    <citation type="submission" date="2019-01" db="EMBL/GenBank/DDBJ databases">
        <title>Draft genome sequences of the type strain Streptomyces sioyaensis DSM 40032 and its novel strain, TM32, a thermotolerant antibiotics-producing actinobacterium.</title>
        <authorList>
            <person name="Nakaew N."/>
            <person name="Lumyong S."/>
            <person name="Sloan W.T."/>
            <person name="Sungthong R."/>
        </authorList>
    </citation>
    <scope>NUCLEOTIDE SEQUENCE [LARGE SCALE GENOMIC DNA]</scope>
    <source>
        <strain evidence="1 2">DSM 40032</strain>
    </source>
</reference>
<evidence type="ECO:0000313" key="2">
    <source>
        <dbReference type="Proteomes" id="UP000289482"/>
    </source>
</evidence>
<name>A0A4Q1QZP3_9ACTN</name>
<dbReference type="RefSeq" id="WP_129247147.1">
    <property type="nucleotide sequence ID" value="NZ_JABZEL010000009.1"/>
</dbReference>
<gene>
    <name evidence="1" type="ORF">EST54_09910</name>
</gene>
<accession>A0A4Q1QZP3</accession>
<dbReference type="GeneID" id="95778308"/>
<sequence length="139" mass="15156">MFKHLVEITAGAAEAVGYPPLRHQQDLERMAVSLRTFLYGDADVPHACGPFTQAGPGSRPAAPAYPLTERDSLGMFSDLLQWTVVCLERMGYPDVRDELDIDHLVVSMRTFLYDDPHAPYACGRAPRAGYVSGSSDAAA</sequence>